<dbReference type="GO" id="GO:0006390">
    <property type="term" value="P:mitochondrial transcription"/>
    <property type="evidence" value="ECO:0007669"/>
    <property type="project" value="TreeGrafter"/>
</dbReference>
<gene>
    <name evidence="4" type="ORF">MMEN_LOCUS7824</name>
</gene>
<dbReference type="Pfam" id="PF02536">
    <property type="entry name" value="mTERF"/>
    <property type="match status" value="1"/>
</dbReference>
<feature type="compositionally biased region" description="Basic residues" evidence="3">
    <location>
        <begin position="341"/>
        <end position="350"/>
    </location>
</feature>
<dbReference type="EMBL" id="CAJRST010007779">
    <property type="protein sequence ID" value="CAG5896767.1"/>
    <property type="molecule type" value="Genomic_DNA"/>
</dbReference>
<feature type="compositionally biased region" description="Acidic residues" evidence="3">
    <location>
        <begin position="316"/>
        <end position="334"/>
    </location>
</feature>
<organism evidence="4 5">
    <name type="scientific">Menidia menidia</name>
    <name type="common">Atlantic silverside</name>
    <dbReference type="NCBI Taxonomy" id="238744"/>
    <lineage>
        <taxon>Eukaryota</taxon>
        <taxon>Metazoa</taxon>
        <taxon>Chordata</taxon>
        <taxon>Craniata</taxon>
        <taxon>Vertebrata</taxon>
        <taxon>Euteleostomi</taxon>
        <taxon>Actinopterygii</taxon>
        <taxon>Neopterygii</taxon>
        <taxon>Teleostei</taxon>
        <taxon>Neoteleostei</taxon>
        <taxon>Acanthomorphata</taxon>
        <taxon>Ovalentaria</taxon>
        <taxon>Atherinomorphae</taxon>
        <taxon>Atheriniformes</taxon>
        <taxon>Atherinopsidae</taxon>
        <taxon>Menidiinae</taxon>
        <taxon>Menidia</taxon>
    </lineage>
</organism>
<evidence type="ECO:0000256" key="1">
    <source>
        <dbReference type="ARBA" id="ARBA00007692"/>
    </source>
</evidence>
<dbReference type="InterPro" id="IPR003690">
    <property type="entry name" value="MTERF"/>
</dbReference>
<dbReference type="GO" id="GO:0003676">
    <property type="term" value="F:nucleic acid binding"/>
    <property type="evidence" value="ECO:0007669"/>
    <property type="project" value="InterPro"/>
</dbReference>
<dbReference type="GO" id="GO:0005739">
    <property type="term" value="C:mitochondrion"/>
    <property type="evidence" value="ECO:0007669"/>
    <property type="project" value="TreeGrafter"/>
</dbReference>
<dbReference type="AlphaFoldDB" id="A0A8S4AVQ1"/>
<keyword evidence="2" id="KW-0809">Transit peptide</keyword>
<keyword evidence="5" id="KW-1185">Reference proteome</keyword>
<feature type="region of interest" description="Disordered" evidence="3">
    <location>
        <begin position="47"/>
        <end position="68"/>
    </location>
</feature>
<comment type="similarity">
    <text evidence="1">Belongs to the mTERF family.</text>
</comment>
<name>A0A8S4AVQ1_9TELE</name>
<dbReference type="PANTHER" id="PTHR13068:SF203">
    <property type="entry name" value="TRANSCRIPTION TERMINATION FACTOR 4, MITOCHONDRIAL"/>
    <property type="match status" value="1"/>
</dbReference>
<evidence type="ECO:0000313" key="4">
    <source>
        <dbReference type="EMBL" id="CAG5896767.1"/>
    </source>
</evidence>
<evidence type="ECO:0000256" key="3">
    <source>
        <dbReference type="SAM" id="MobiDB-lite"/>
    </source>
</evidence>
<dbReference type="Proteomes" id="UP000677803">
    <property type="component" value="Unassembled WGS sequence"/>
</dbReference>
<evidence type="ECO:0000256" key="2">
    <source>
        <dbReference type="ARBA" id="ARBA00022946"/>
    </source>
</evidence>
<feature type="region of interest" description="Disordered" evidence="3">
    <location>
        <begin position="307"/>
        <end position="350"/>
    </location>
</feature>
<reference evidence="4" key="1">
    <citation type="submission" date="2021-05" db="EMBL/GenBank/DDBJ databases">
        <authorList>
            <person name="Tigano A."/>
        </authorList>
    </citation>
    <scope>NUCLEOTIDE SEQUENCE</scope>
</reference>
<dbReference type="PANTHER" id="PTHR13068">
    <property type="entry name" value="CGI-12 PROTEIN-RELATED"/>
    <property type="match status" value="1"/>
</dbReference>
<evidence type="ECO:0000313" key="5">
    <source>
        <dbReference type="Proteomes" id="UP000677803"/>
    </source>
</evidence>
<sequence length="350" mass="39752">MGTRVVQKILLLALRNTHSPVSSPLQFRRHRLSSVCGCRWFCSSGRQTTSQAPQHPHETSPVPGGPVRDLSLRSLTDMGFTDCQAGQIFETVSSLRGGGAKHVLSTLTVLFVLGLNPSSVLKLLVKCPELYSVKDTQLQQRISNLRKLGLLEGSLQRTVAHYPKILTVPAKSVKSVAVFLREKCLFTTQQITDILRDSPAVVLEDQDQLEYKFQYVYFRMGIKQAEMVKSRLFRFHLDEVRCRHSFLERRGLYQTPDKKGQTSIINPKLDSILSADQDTFVSQVAQASVEEYNVFRELLAREWKEEELQQGRIEADIDDDDVYDDDDEAEEGEEAEGKSGYMKRKKKKKL</sequence>
<accession>A0A8S4AVQ1</accession>
<dbReference type="GO" id="GO:0061668">
    <property type="term" value="P:mitochondrial ribosome assembly"/>
    <property type="evidence" value="ECO:0007669"/>
    <property type="project" value="TreeGrafter"/>
</dbReference>
<dbReference type="OrthoDB" id="9991972at2759"/>
<proteinExistence type="inferred from homology"/>
<dbReference type="SMART" id="SM00733">
    <property type="entry name" value="Mterf"/>
    <property type="match status" value="4"/>
</dbReference>
<dbReference type="Gene3D" id="1.25.70.10">
    <property type="entry name" value="Transcription termination factor 3, mitochondrial"/>
    <property type="match status" value="1"/>
</dbReference>
<protein>
    <submittedName>
        <fullName evidence="4">(Atlantic silverside) hypothetical protein</fullName>
    </submittedName>
</protein>
<comment type="caution">
    <text evidence="4">The sequence shown here is derived from an EMBL/GenBank/DDBJ whole genome shotgun (WGS) entry which is preliminary data.</text>
</comment>
<dbReference type="InterPro" id="IPR038538">
    <property type="entry name" value="MTERF_sf"/>
</dbReference>